<evidence type="ECO:0000313" key="2">
    <source>
        <dbReference type="Proteomes" id="UP000236413"/>
    </source>
</evidence>
<comment type="caution">
    <text evidence="1">The sequence shown here is derived from an EMBL/GenBank/DDBJ whole genome shotgun (WGS) entry which is preliminary data.</text>
</comment>
<name>A0A316WCE0_9FLAO</name>
<sequence length="251" mass="29742">MTQEEIIKQFTDLSEGKLTAEEWAEWFKAYKDDIEKICGRRAFLSIKPKESFSGIRNLYIGQLGAFEWLKSQNRTPHLSALYQKGWEKEFEDFCQQEKQKEKQLQKAVEDKFGYLKNIYPKFFKQLTKSYSDSDCIEMGVQPDMIKAKEKELSIQFTDEMSIFFQNISKLTLEGIEIDFTELADETIQKKQYLILGEFWLYGDGDQLLYNLENHHIYIFAHENQPPKAIKVANSFTDFIEKKMVTYLKEYE</sequence>
<dbReference type="AlphaFoldDB" id="A0A316WCE0"/>
<dbReference type="InterPro" id="IPR037883">
    <property type="entry name" value="Knr4/Smi1-like_sf"/>
</dbReference>
<dbReference type="SUPFAM" id="SSF160631">
    <property type="entry name" value="SMI1/KNR4-like"/>
    <property type="match status" value="1"/>
</dbReference>
<proteinExistence type="predicted"/>
<reference evidence="1 2" key="1">
    <citation type="submission" date="2018-04" db="EMBL/GenBank/DDBJ databases">
        <title>Chryseobacterium oncorhynchi 701B-08T from rainbow trout, and Chryseobacterium viscerum 687B-08T from diseased fish.</title>
        <authorList>
            <person name="Jeong J.-J."/>
            <person name="Lee Y.J."/>
            <person name="Pathiraja D."/>
            <person name="Park B."/>
            <person name="Choi I.-G."/>
            <person name="Kim K.D."/>
        </authorList>
    </citation>
    <scope>NUCLEOTIDE SEQUENCE [LARGE SCALE GENOMIC DNA]</scope>
    <source>
        <strain evidence="1 2">687B-08</strain>
    </source>
</reference>
<dbReference type="Proteomes" id="UP000236413">
    <property type="component" value="Unassembled WGS sequence"/>
</dbReference>
<dbReference type="Gene3D" id="3.40.1580.10">
    <property type="entry name" value="SMI1/KNR4-like"/>
    <property type="match status" value="1"/>
</dbReference>
<accession>A0A316WCE0</accession>
<evidence type="ECO:0000313" key="1">
    <source>
        <dbReference type="EMBL" id="PWN59085.1"/>
    </source>
</evidence>
<protein>
    <submittedName>
        <fullName evidence="1">SMI1/KNR4 family protein</fullName>
    </submittedName>
</protein>
<gene>
    <name evidence="1" type="ORF">C1634_021015</name>
</gene>
<dbReference type="EMBL" id="PPEG02000009">
    <property type="protein sequence ID" value="PWN59085.1"/>
    <property type="molecule type" value="Genomic_DNA"/>
</dbReference>
<organism evidence="1 2">
    <name type="scientific">Chryseobacterium viscerum</name>
    <dbReference type="NCBI Taxonomy" id="1037377"/>
    <lineage>
        <taxon>Bacteria</taxon>
        <taxon>Pseudomonadati</taxon>
        <taxon>Bacteroidota</taxon>
        <taxon>Flavobacteriia</taxon>
        <taxon>Flavobacteriales</taxon>
        <taxon>Weeksellaceae</taxon>
        <taxon>Chryseobacterium group</taxon>
        <taxon>Chryseobacterium</taxon>
    </lineage>
</organism>